<protein>
    <recommendedName>
        <fullName evidence="1">Peptidase C39-like domain-containing protein</fullName>
    </recommendedName>
</protein>
<sequence>MKVQLNVKGTSQYNEIVNSKYQNSACGPTTVYVILNYLLGKSNYDINSLYKILGSTPIGLFKWCIIKNLQKLLGPDWNVENCTIYEALKEIDAGRPVAMKFDQYFTFQWNKKHTFKYHWVPLIGYEIKDNALYLIVHDNGWKNRDSLIRVVKYADNYKVLSFVKIEPK</sequence>
<dbReference type="SUPFAM" id="SSF54001">
    <property type="entry name" value="Cysteine proteinases"/>
    <property type="match status" value="1"/>
</dbReference>
<gene>
    <name evidence="2" type="ORF">D8M03_08165</name>
</gene>
<evidence type="ECO:0000259" key="1">
    <source>
        <dbReference type="Pfam" id="PF13529"/>
    </source>
</evidence>
<dbReference type="Gene3D" id="3.90.70.10">
    <property type="entry name" value="Cysteine proteinases"/>
    <property type="match status" value="1"/>
</dbReference>
<feature type="domain" description="Peptidase C39-like" evidence="1">
    <location>
        <begin position="5"/>
        <end position="138"/>
    </location>
</feature>
<evidence type="ECO:0000313" key="2">
    <source>
        <dbReference type="EMBL" id="RKQ17265.1"/>
    </source>
</evidence>
<evidence type="ECO:0000313" key="3">
    <source>
        <dbReference type="Proteomes" id="UP000272238"/>
    </source>
</evidence>
<dbReference type="EMBL" id="RBZN01000015">
    <property type="protein sequence ID" value="RKQ17265.1"/>
    <property type="molecule type" value="Genomic_DNA"/>
</dbReference>
<dbReference type="Pfam" id="PF13529">
    <property type="entry name" value="Peptidase_C39_2"/>
    <property type="match status" value="1"/>
</dbReference>
<accession>A0A494Z402</accession>
<dbReference type="AlphaFoldDB" id="A0A494Z402"/>
<dbReference type="OrthoDB" id="2435874at2"/>
<dbReference type="RefSeq" id="WP_121214275.1">
    <property type="nucleotide sequence ID" value="NZ_RBZN01000015.1"/>
</dbReference>
<proteinExistence type="predicted"/>
<organism evidence="2 3">
    <name type="scientific">Ureibacillus endophyticus</name>
    <dbReference type="NCBI Taxonomy" id="1978490"/>
    <lineage>
        <taxon>Bacteria</taxon>
        <taxon>Bacillati</taxon>
        <taxon>Bacillota</taxon>
        <taxon>Bacilli</taxon>
        <taxon>Bacillales</taxon>
        <taxon>Caryophanaceae</taxon>
        <taxon>Ureibacillus</taxon>
    </lineage>
</organism>
<dbReference type="InterPro" id="IPR039564">
    <property type="entry name" value="Peptidase_C39-like"/>
</dbReference>
<reference evidence="2 3" key="1">
    <citation type="journal article" date="2016" name="Antonie Van Leeuwenhoek">
        <title>Lysinibacillus endophyticus sp. nov., an indole-3-acetic acid producing endophytic bacterium isolated from corn root (Zea mays cv. Xinken-5).</title>
        <authorList>
            <person name="Yu J."/>
            <person name="Guan X."/>
            <person name="Liu C."/>
            <person name="Xiang W."/>
            <person name="Yu Z."/>
            <person name="Liu X."/>
            <person name="Wang G."/>
        </authorList>
    </citation>
    <scope>NUCLEOTIDE SEQUENCE [LARGE SCALE GENOMIC DNA]</scope>
    <source>
        <strain evidence="2 3">DSM 100506</strain>
    </source>
</reference>
<comment type="caution">
    <text evidence="2">The sequence shown here is derived from an EMBL/GenBank/DDBJ whole genome shotgun (WGS) entry which is preliminary data.</text>
</comment>
<name>A0A494Z402_9BACL</name>
<dbReference type="Proteomes" id="UP000272238">
    <property type="component" value="Unassembled WGS sequence"/>
</dbReference>
<keyword evidence="3" id="KW-1185">Reference proteome</keyword>
<dbReference type="InterPro" id="IPR038765">
    <property type="entry name" value="Papain-like_cys_pep_sf"/>
</dbReference>